<dbReference type="GO" id="GO:0006542">
    <property type="term" value="P:glutamine biosynthetic process"/>
    <property type="evidence" value="ECO:0007669"/>
    <property type="project" value="InterPro"/>
</dbReference>
<dbReference type="PANTHER" id="PTHR43785">
    <property type="entry name" value="GAMMA-GLUTAMYLPUTRESCINE SYNTHETASE"/>
    <property type="match status" value="1"/>
</dbReference>
<reference evidence="5 6" key="1">
    <citation type="submission" date="2016-06" db="EMBL/GenBank/DDBJ databases">
        <authorList>
            <person name="Kjaerup R.B."/>
            <person name="Dalgaard T.S."/>
            <person name="Juul-Madsen H.R."/>
        </authorList>
    </citation>
    <scope>NUCLEOTIDE SEQUENCE [LARGE SCALE GENOMIC DNA]</scope>
    <source>
        <strain evidence="5 6">CECT 8886</strain>
    </source>
</reference>
<protein>
    <submittedName>
        <fullName evidence="5">Gamma-glutamylputrescine synthetase PuuA</fullName>
        <ecNumber evidence="5">6.3.1.11</ecNumber>
    </submittedName>
</protein>
<dbReference type="STRING" id="1792290.MSP8886_03614"/>
<dbReference type="GO" id="GO:0004356">
    <property type="term" value="F:glutamine synthetase activity"/>
    <property type="evidence" value="ECO:0007669"/>
    <property type="project" value="InterPro"/>
</dbReference>
<sequence>MLVNDEKPTEFDVFITDFNGNLRGKRFPAKSMEEIMREGMKLPVSVVALDNWGNDVLKNGLVFETGDSDGLCLPVQNQAVPVPWAAQPRKQILAMIHKPDGSPCHLDPRQILKNIVDRYKKLGLTPVVATELEFYLLDRESETSQRPIPPVVRNGNGRRLQETDCYSVKEMDGLAVFFADVREACNQQNIPADTIISELGPGQFEINMVHTDDALLAADHASMFKRLISGVARKHGMASTFMAKPYPNESGNGMHVHFSVIDEDGKNVFDNGTDEGSALLKQAVAGLLNHMADSMLIFAPHLNSYRRFQAGAYTPTFAGWGYGNRTVAVRIPESSNAARRIEHRVSGADANPYLVLAAVLGAALNGIENKMSPPKPIEGNAYTLVDLYESLPSRWDDATEFFKDSQFLNDYLGKDFVNAFSAAKEQEQNRLFGQISDIEYKSYL</sequence>
<feature type="domain" description="GS catalytic" evidence="4">
    <location>
        <begin position="108"/>
        <end position="444"/>
    </location>
</feature>
<proteinExistence type="inferred from homology"/>
<keyword evidence="1 5" id="KW-0436">Ligase</keyword>
<dbReference type="SMART" id="SM01230">
    <property type="entry name" value="Gln-synt_C"/>
    <property type="match status" value="1"/>
</dbReference>
<dbReference type="GO" id="GO:0034024">
    <property type="term" value="F:glutamate-putrescine ligase activity"/>
    <property type="evidence" value="ECO:0007669"/>
    <property type="project" value="UniProtKB-EC"/>
</dbReference>
<dbReference type="Gene3D" id="3.10.20.70">
    <property type="entry name" value="Glutamine synthetase, N-terminal domain"/>
    <property type="match status" value="1"/>
</dbReference>
<dbReference type="EC" id="6.3.1.11" evidence="5"/>
<dbReference type="SUPFAM" id="SSF55931">
    <property type="entry name" value="Glutamine synthetase/guanido kinase"/>
    <property type="match status" value="1"/>
</dbReference>
<dbReference type="Proteomes" id="UP000092544">
    <property type="component" value="Unassembled WGS sequence"/>
</dbReference>
<organism evidence="5 6">
    <name type="scientific">Marinomonas spartinae</name>
    <dbReference type="NCBI Taxonomy" id="1792290"/>
    <lineage>
        <taxon>Bacteria</taxon>
        <taxon>Pseudomonadati</taxon>
        <taxon>Pseudomonadota</taxon>
        <taxon>Gammaproteobacteria</taxon>
        <taxon>Oceanospirillales</taxon>
        <taxon>Oceanospirillaceae</taxon>
        <taxon>Marinomonas</taxon>
    </lineage>
</organism>
<dbReference type="PROSITE" id="PS51987">
    <property type="entry name" value="GS_CATALYTIC"/>
    <property type="match status" value="1"/>
</dbReference>
<gene>
    <name evidence="5" type="primary">puuA_2</name>
    <name evidence="5" type="ORF">MSP8886_03614</name>
</gene>
<dbReference type="SUPFAM" id="SSF54368">
    <property type="entry name" value="Glutamine synthetase, N-terminal domain"/>
    <property type="match status" value="1"/>
</dbReference>
<evidence type="ECO:0000313" key="6">
    <source>
        <dbReference type="Proteomes" id="UP000092544"/>
    </source>
</evidence>
<dbReference type="RefSeq" id="WP_067019048.1">
    <property type="nucleotide sequence ID" value="NZ_FLOB01000012.1"/>
</dbReference>
<dbReference type="InterPro" id="IPR036651">
    <property type="entry name" value="Gln_synt_N_sf"/>
</dbReference>
<dbReference type="GO" id="GO:0006598">
    <property type="term" value="P:polyamine catabolic process"/>
    <property type="evidence" value="ECO:0007669"/>
    <property type="project" value="TreeGrafter"/>
</dbReference>
<dbReference type="PANTHER" id="PTHR43785:SF12">
    <property type="entry name" value="TYPE-1 GLUTAMINE SYNTHETASE 2"/>
    <property type="match status" value="1"/>
</dbReference>
<dbReference type="AlphaFoldDB" id="A0A1A8TPP0"/>
<evidence type="ECO:0000259" key="4">
    <source>
        <dbReference type="PROSITE" id="PS51987"/>
    </source>
</evidence>
<dbReference type="InterPro" id="IPR008146">
    <property type="entry name" value="Gln_synth_cat_dom"/>
</dbReference>
<evidence type="ECO:0000256" key="3">
    <source>
        <dbReference type="RuleBase" id="RU000384"/>
    </source>
</evidence>
<evidence type="ECO:0000256" key="2">
    <source>
        <dbReference type="PROSITE-ProRule" id="PRU01331"/>
    </source>
</evidence>
<dbReference type="OrthoDB" id="9789509at2"/>
<evidence type="ECO:0000256" key="1">
    <source>
        <dbReference type="ARBA" id="ARBA00022598"/>
    </source>
</evidence>
<accession>A0A1A8TPP0</accession>
<dbReference type="Gene3D" id="3.30.590.10">
    <property type="entry name" value="Glutamine synthetase/guanido kinase, catalytic domain"/>
    <property type="match status" value="1"/>
</dbReference>
<evidence type="ECO:0000313" key="5">
    <source>
        <dbReference type="EMBL" id="SBS36223.1"/>
    </source>
</evidence>
<dbReference type="EMBL" id="FLOB01000012">
    <property type="protein sequence ID" value="SBS36223.1"/>
    <property type="molecule type" value="Genomic_DNA"/>
</dbReference>
<dbReference type="Pfam" id="PF00120">
    <property type="entry name" value="Gln-synt_C"/>
    <property type="match status" value="1"/>
</dbReference>
<keyword evidence="6" id="KW-1185">Reference proteome</keyword>
<name>A0A1A8TPP0_9GAMM</name>
<dbReference type="InterPro" id="IPR014746">
    <property type="entry name" value="Gln_synth/guanido_kin_cat_dom"/>
</dbReference>
<comment type="similarity">
    <text evidence="2 3">Belongs to the glutamine synthetase family.</text>
</comment>